<reference evidence="4" key="2">
    <citation type="submission" date="2015-01" db="EMBL/GenBank/DDBJ databases">
        <title>Evolutionary Origins and Diversification of the Mycorrhizal Mutualists.</title>
        <authorList>
            <consortium name="DOE Joint Genome Institute"/>
            <consortium name="Mycorrhizal Genomics Consortium"/>
            <person name="Kohler A."/>
            <person name="Kuo A."/>
            <person name="Nagy L.G."/>
            <person name="Floudas D."/>
            <person name="Copeland A."/>
            <person name="Barry K.W."/>
            <person name="Cichocki N."/>
            <person name="Veneault-Fourrey C."/>
            <person name="LaButti K."/>
            <person name="Lindquist E.A."/>
            <person name="Lipzen A."/>
            <person name="Lundell T."/>
            <person name="Morin E."/>
            <person name="Murat C."/>
            <person name="Riley R."/>
            <person name="Ohm R."/>
            <person name="Sun H."/>
            <person name="Tunlid A."/>
            <person name="Henrissat B."/>
            <person name="Grigoriev I.V."/>
            <person name="Hibbett D.S."/>
            <person name="Martin F."/>
        </authorList>
    </citation>
    <scope>NUCLEOTIDE SEQUENCE [LARGE SCALE GENOMIC DNA]</scope>
    <source>
        <strain evidence="4">MAFF 305830</strain>
    </source>
</reference>
<dbReference type="Pfam" id="PF24883">
    <property type="entry name" value="NPHP3_N"/>
    <property type="match status" value="1"/>
</dbReference>
<dbReference type="InterPro" id="IPR056884">
    <property type="entry name" value="NPHP3-like_N"/>
</dbReference>
<dbReference type="PANTHER" id="PTHR10039:SF14">
    <property type="entry name" value="NACHT DOMAIN-CONTAINING PROTEIN"/>
    <property type="match status" value="1"/>
</dbReference>
<name>A0A0C2WHV3_SERVB</name>
<dbReference type="InterPro" id="IPR007111">
    <property type="entry name" value="NACHT_NTPase"/>
</dbReference>
<dbReference type="Gene3D" id="3.40.50.300">
    <property type="entry name" value="P-loop containing nucleotide triphosphate hydrolases"/>
    <property type="match status" value="1"/>
</dbReference>
<dbReference type="PANTHER" id="PTHR10039">
    <property type="entry name" value="AMELOGENIN"/>
    <property type="match status" value="1"/>
</dbReference>
<keyword evidence="4" id="KW-1185">Reference proteome</keyword>
<evidence type="ECO:0000313" key="4">
    <source>
        <dbReference type="Proteomes" id="UP000054097"/>
    </source>
</evidence>
<evidence type="ECO:0000313" key="3">
    <source>
        <dbReference type="EMBL" id="KIM25958.1"/>
    </source>
</evidence>
<gene>
    <name evidence="3" type="ORF">M408DRAFT_73652</name>
</gene>
<dbReference type="EMBL" id="KN824310">
    <property type="protein sequence ID" value="KIM25958.1"/>
    <property type="molecule type" value="Genomic_DNA"/>
</dbReference>
<evidence type="ECO:0000256" key="1">
    <source>
        <dbReference type="ARBA" id="ARBA00022737"/>
    </source>
</evidence>
<dbReference type="PROSITE" id="PS50837">
    <property type="entry name" value="NACHT"/>
    <property type="match status" value="1"/>
</dbReference>
<dbReference type="InterPro" id="IPR059179">
    <property type="entry name" value="MLKL-like_MCAfunc"/>
</dbReference>
<dbReference type="SUPFAM" id="SSF52540">
    <property type="entry name" value="P-loop containing nucleoside triphosphate hydrolases"/>
    <property type="match status" value="1"/>
</dbReference>
<dbReference type="CDD" id="cd21037">
    <property type="entry name" value="MLKL_NTD"/>
    <property type="match status" value="1"/>
</dbReference>
<dbReference type="AlphaFoldDB" id="A0A0C2WHV3"/>
<dbReference type="STRING" id="933852.A0A0C2WHV3"/>
<keyword evidence="1" id="KW-0677">Repeat</keyword>
<dbReference type="OrthoDB" id="5106486at2759"/>
<dbReference type="InterPro" id="IPR027417">
    <property type="entry name" value="P-loop_NTPase"/>
</dbReference>
<reference evidence="3 4" key="1">
    <citation type="submission" date="2014-04" db="EMBL/GenBank/DDBJ databases">
        <authorList>
            <consortium name="DOE Joint Genome Institute"/>
            <person name="Kuo A."/>
            <person name="Zuccaro A."/>
            <person name="Kohler A."/>
            <person name="Nagy L.G."/>
            <person name="Floudas D."/>
            <person name="Copeland A."/>
            <person name="Barry K.W."/>
            <person name="Cichocki N."/>
            <person name="Veneault-Fourrey C."/>
            <person name="LaButti K."/>
            <person name="Lindquist E.A."/>
            <person name="Lipzen A."/>
            <person name="Lundell T."/>
            <person name="Morin E."/>
            <person name="Murat C."/>
            <person name="Sun H."/>
            <person name="Tunlid A."/>
            <person name="Henrissat B."/>
            <person name="Grigoriev I.V."/>
            <person name="Hibbett D.S."/>
            <person name="Martin F."/>
            <person name="Nordberg H.P."/>
            <person name="Cantor M.N."/>
            <person name="Hua S.X."/>
        </authorList>
    </citation>
    <scope>NUCLEOTIDE SEQUENCE [LARGE SCALE GENOMIC DNA]</scope>
    <source>
        <strain evidence="3 4">MAFF 305830</strain>
    </source>
</reference>
<feature type="non-terminal residue" evidence="3">
    <location>
        <position position="568"/>
    </location>
</feature>
<feature type="domain" description="NACHT" evidence="2">
    <location>
        <begin position="287"/>
        <end position="430"/>
    </location>
</feature>
<accession>A0A0C2WHV3</accession>
<evidence type="ECO:0000259" key="2">
    <source>
        <dbReference type="PROSITE" id="PS50837"/>
    </source>
</evidence>
<sequence length="568" mass="62858">MGNDLSKPRIKNKVKITSTAVIPVGTVSQHARPLSTPATPVGIVTQNVQSPVTQDAKSQAVNERNPSYQVTLDSSIYFFDTVRQISEATELLAPLKAVCGVIVKALETTRAVHANKDEWGNLVDEIQTMQDTISGQITRLQKDDKRSHSPLVTDPAVVEPLRRFTMSLGEIFEASSDALKGSNKGSNTVKRTLMVRIDAENIQQYKEAVHNSFDKFMVAINLFTAHHTKEQGSSIFYLKPWDIAAIRALKIVGNPGGNQHQTCTGDTRTELLHDIRTWADDQTSTKQIFWIADRAGTGKSTVAKQIVTEWEKAAKPVVPFFFSITAADTMTNAQFCSTLAVKVASLAGFGSFRSSLAEALKQDLTIETLSFEEQLEHLVAGPLKTTNRSVLVIIDALDECDERGRSELLSALLNRINKIPMIKVMITSRPLVDITDKLQNQPIVYSRDLQGSGNSDSTTEDILRHLDYIFTRSRKLQRLKHHVPRLGKLANGLFIWASTAGKFLERSLDLDAALSAIENMRGLDDLYTRIMECAIPENDADSRKAISFILQAILAAQRPLSISEMQSL</sequence>
<proteinExistence type="predicted"/>
<protein>
    <recommendedName>
        <fullName evidence="2">NACHT domain-containing protein</fullName>
    </recommendedName>
</protein>
<organism evidence="3 4">
    <name type="scientific">Serendipita vermifera MAFF 305830</name>
    <dbReference type="NCBI Taxonomy" id="933852"/>
    <lineage>
        <taxon>Eukaryota</taxon>
        <taxon>Fungi</taxon>
        <taxon>Dikarya</taxon>
        <taxon>Basidiomycota</taxon>
        <taxon>Agaricomycotina</taxon>
        <taxon>Agaricomycetes</taxon>
        <taxon>Sebacinales</taxon>
        <taxon>Serendipitaceae</taxon>
        <taxon>Serendipita</taxon>
    </lineage>
</organism>
<dbReference type="Proteomes" id="UP000054097">
    <property type="component" value="Unassembled WGS sequence"/>
</dbReference>
<dbReference type="HOGENOM" id="CLU_480285_0_0_1"/>